<feature type="repeat" description="ANK" evidence="1">
    <location>
        <begin position="141"/>
        <end position="173"/>
    </location>
</feature>
<dbReference type="Pfam" id="PF12796">
    <property type="entry name" value="Ank_2"/>
    <property type="match status" value="1"/>
</dbReference>
<proteinExistence type="predicted"/>
<sequence>MFGIVVIADLGFVRHLLERNPLFMFGEREYGVTDILYVAVRSKNHDVFRLIYDFVVSQRFDAGGFDQQNMMNRAVHSASRGGNLVILRELPSDCSVEDVLTFQDKQSSTILHAAAGKGKTLVVKELVASYGPLIMEAIDSQGNTALHVAAYRGHADLVEDLISASPSLISARNNAGVTFLHSGISGFQTTAFERLDKHTELMNRLITYAASMTPYVSASPISWKKIVFDD</sequence>
<dbReference type="PROSITE" id="PS50088">
    <property type="entry name" value="ANK_REPEAT"/>
    <property type="match status" value="1"/>
</dbReference>
<dbReference type="PANTHER" id="PTHR24121">
    <property type="entry name" value="NO MECHANORECEPTOR POTENTIAL C, ISOFORM D-RELATED"/>
    <property type="match status" value="1"/>
</dbReference>
<dbReference type="SMART" id="SM00248">
    <property type="entry name" value="ANK"/>
    <property type="match status" value="2"/>
</dbReference>
<reference evidence="2 3" key="1">
    <citation type="submission" date="2020-02" db="EMBL/GenBank/DDBJ databases">
        <authorList>
            <person name="Ma Q."/>
            <person name="Huang Y."/>
            <person name="Song X."/>
            <person name="Pei D."/>
        </authorList>
    </citation>
    <scope>NUCLEOTIDE SEQUENCE [LARGE SCALE GENOMIC DNA]</scope>
    <source>
        <strain evidence="2">Sxm20200214</strain>
        <tissue evidence="2">Leaf</tissue>
    </source>
</reference>
<accession>A0A8X7VPL9</accession>
<dbReference type="PANTHER" id="PTHR24121:SF23">
    <property type="entry name" value="NO MECHANORECEPTOR POTENTIAL C, ISOFORM H"/>
    <property type="match status" value="1"/>
</dbReference>
<dbReference type="AlphaFoldDB" id="A0A8X7VPL9"/>
<dbReference type="InterPro" id="IPR002110">
    <property type="entry name" value="Ankyrin_rpt"/>
</dbReference>
<evidence type="ECO:0000313" key="3">
    <source>
        <dbReference type="Proteomes" id="UP000886595"/>
    </source>
</evidence>
<dbReference type="InterPro" id="IPR036770">
    <property type="entry name" value="Ankyrin_rpt-contain_sf"/>
</dbReference>
<dbReference type="Proteomes" id="UP000886595">
    <property type="component" value="Unassembled WGS sequence"/>
</dbReference>
<comment type="caution">
    <text evidence="2">The sequence shown here is derived from an EMBL/GenBank/DDBJ whole genome shotgun (WGS) entry which is preliminary data.</text>
</comment>
<keyword evidence="3" id="KW-1185">Reference proteome</keyword>
<name>A0A8X7VPL9_BRACI</name>
<gene>
    <name evidence="2" type="ORF">Bca52824_018293</name>
</gene>
<organism evidence="2 3">
    <name type="scientific">Brassica carinata</name>
    <name type="common">Ethiopian mustard</name>
    <name type="synonym">Abyssinian cabbage</name>
    <dbReference type="NCBI Taxonomy" id="52824"/>
    <lineage>
        <taxon>Eukaryota</taxon>
        <taxon>Viridiplantae</taxon>
        <taxon>Streptophyta</taxon>
        <taxon>Embryophyta</taxon>
        <taxon>Tracheophyta</taxon>
        <taxon>Spermatophyta</taxon>
        <taxon>Magnoliopsida</taxon>
        <taxon>eudicotyledons</taxon>
        <taxon>Gunneridae</taxon>
        <taxon>Pentapetalae</taxon>
        <taxon>rosids</taxon>
        <taxon>malvids</taxon>
        <taxon>Brassicales</taxon>
        <taxon>Brassicaceae</taxon>
        <taxon>Brassiceae</taxon>
        <taxon>Brassica</taxon>
    </lineage>
</organism>
<dbReference type="Gene3D" id="1.25.40.20">
    <property type="entry name" value="Ankyrin repeat-containing domain"/>
    <property type="match status" value="1"/>
</dbReference>
<dbReference type="SUPFAM" id="SSF48403">
    <property type="entry name" value="Ankyrin repeat"/>
    <property type="match status" value="1"/>
</dbReference>
<dbReference type="EMBL" id="JAAMPC010000004">
    <property type="protein sequence ID" value="KAG2315171.1"/>
    <property type="molecule type" value="Genomic_DNA"/>
</dbReference>
<keyword evidence="1" id="KW-0040">ANK repeat</keyword>
<dbReference type="OrthoDB" id="5314041at2759"/>
<evidence type="ECO:0000256" key="1">
    <source>
        <dbReference type="PROSITE-ProRule" id="PRU00023"/>
    </source>
</evidence>
<evidence type="ECO:0000313" key="2">
    <source>
        <dbReference type="EMBL" id="KAG2315171.1"/>
    </source>
</evidence>
<protein>
    <submittedName>
        <fullName evidence="2">Uncharacterized protein</fullName>
    </submittedName>
</protein>
<dbReference type="PROSITE" id="PS50297">
    <property type="entry name" value="ANK_REP_REGION"/>
    <property type="match status" value="1"/>
</dbReference>